<dbReference type="Gene3D" id="2.160.10.10">
    <property type="entry name" value="Hexapeptide repeat proteins"/>
    <property type="match status" value="1"/>
</dbReference>
<dbReference type="Gene3D" id="3.40.50.20">
    <property type="match status" value="1"/>
</dbReference>
<accession>A0AAU0F4A7</accession>
<dbReference type="RefSeq" id="WP_327983856.1">
    <property type="nucleotide sequence ID" value="NZ_CP136426.1"/>
</dbReference>
<feature type="domain" description="PglD N-terminal" evidence="4">
    <location>
        <begin position="2"/>
        <end position="81"/>
    </location>
</feature>
<organism evidence="5 6">
    <name type="scientific">Bergeyella porcorum</name>
    <dbReference type="NCBI Taxonomy" id="1735111"/>
    <lineage>
        <taxon>Bacteria</taxon>
        <taxon>Pseudomonadati</taxon>
        <taxon>Bacteroidota</taxon>
        <taxon>Flavobacteriia</taxon>
        <taxon>Flavobacteriales</taxon>
        <taxon>Weeksellaceae</taxon>
        <taxon>Bergeyella</taxon>
    </lineage>
</organism>
<dbReference type="InterPro" id="IPR001451">
    <property type="entry name" value="Hexapep"/>
</dbReference>
<dbReference type="Pfam" id="PF00132">
    <property type="entry name" value="Hexapep"/>
    <property type="match status" value="2"/>
</dbReference>
<protein>
    <submittedName>
        <fullName evidence="5">Sugar O-acyltransferase, sialic acid O-acetyltransferase NeuD family</fullName>
    </submittedName>
</protein>
<feature type="site" description="Increases basicity of active site His" evidence="2">
    <location>
        <position position="138"/>
    </location>
</feature>
<gene>
    <name evidence="5" type="ORF">BPO_1806</name>
</gene>
<feature type="binding site" evidence="3">
    <location>
        <position position="69"/>
    </location>
    <ligand>
        <name>substrate</name>
    </ligand>
</feature>
<feature type="active site" description="Proton acceptor" evidence="2">
    <location>
        <position position="137"/>
    </location>
</feature>
<dbReference type="SUPFAM" id="SSF51161">
    <property type="entry name" value="Trimeric LpxA-like enzymes"/>
    <property type="match status" value="1"/>
</dbReference>
<proteinExistence type="inferred from homology"/>
<evidence type="ECO:0000256" key="2">
    <source>
        <dbReference type="PIRSR" id="PIRSR620019-1"/>
    </source>
</evidence>
<dbReference type="Proteomes" id="UP001432059">
    <property type="component" value="Chromosome"/>
</dbReference>
<reference evidence="5" key="1">
    <citation type="submission" date="2023-10" db="EMBL/GenBank/DDBJ databases">
        <title>Characterization and whole genome sequencing of a novel strain of Bergeyella porcorum QD2021 isolated from pig.</title>
        <authorList>
            <person name="Liu G."/>
            <person name="Chen C."/>
            <person name="Han X."/>
        </authorList>
    </citation>
    <scope>NUCLEOTIDE SEQUENCE</scope>
    <source>
        <strain evidence="5">QD2021</strain>
    </source>
</reference>
<dbReference type="Pfam" id="PF17836">
    <property type="entry name" value="PglD_N"/>
    <property type="match status" value="1"/>
</dbReference>
<evidence type="ECO:0000256" key="3">
    <source>
        <dbReference type="PIRSR" id="PIRSR620019-2"/>
    </source>
</evidence>
<dbReference type="InterPro" id="IPR050179">
    <property type="entry name" value="Trans_hexapeptide_repeat"/>
</dbReference>
<dbReference type="KEGG" id="bpor:BPO_1806"/>
<keyword evidence="6" id="KW-1185">Reference proteome</keyword>
<dbReference type="PANTHER" id="PTHR43300:SF10">
    <property type="entry name" value="2,3,4,5-TETRAHYDROPYRIDINE-2,6-DICARBOXYLATE N-ACETYLTRANSFERASE"/>
    <property type="match status" value="1"/>
</dbReference>
<sequence>MIIIGAKGFAKEILEILHQKGETNGLCFYDDISYDLPEKLFGKFPILRNEDEARTYFSTIDSKFSIGIGNPKLRRMLYEKFTKLGGIYTSTISSKAEIGSFGVEIGDGCNILGGARISNDVKIGKGTMVYYNAIITHDVEIGDFVEISPGATLLGRCKIDNNTQIGAGAIIFPDVEIGENCIIAAGAVVRNNIPNSTMAAGIPATVKKQL</sequence>
<comment type="similarity">
    <text evidence="1">Belongs to the transferase hexapeptide repeat family.</text>
</comment>
<name>A0AAU0F4A7_9FLAO</name>
<dbReference type="InterPro" id="IPR020019">
    <property type="entry name" value="AcTrfase_PglD-like"/>
</dbReference>
<dbReference type="InterPro" id="IPR011004">
    <property type="entry name" value="Trimer_LpxA-like_sf"/>
</dbReference>
<dbReference type="PANTHER" id="PTHR43300">
    <property type="entry name" value="ACETYLTRANSFERASE"/>
    <property type="match status" value="1"/>
</dbReference>
<evidence type="ECO:0000256" key="1">
    <source>
        <dbReference type="ARBA" id="ARBA00007274"/>
    </source>
</evidence>
<evidence type="ECO:0000313" key="6">
    <source>
        <dbReference type="Proteomes" id="UP001432059"/>
    </source>
</evidence>
<dbReference type="NCBIfam" id="TIGR03570">
    <property type="entry name" value="NeuD_NnaD"/>
    <property type="match status" value="1"/>
</dbReference>
<dbReference type="EMBL" id="CP136426">
    <property type="protein sequence ID" value="WOC52453.1"/>
    <property type="molecule type" value="Genomic_DNA"/>
</dbReference>
<dbReference type="InterPro" id="IPR041561">
    <property type="entry name" value="PglD_N"/>
</dbReference>
<dbReference type="CDD" id="cd03360">
    <property type="entry name" value="LbH_AT_putative"/>
    <property type="match status" value="1"/>
</dbReference>
<dbReference type="AlphaFoldDB" id="A0AAU0F4A7"/>
<evidence type="ECO:0000259" key="4">
    <source>
        <dbReference type="Pfam" id="PF17836"/>
    </source>
</evidence>
<evidence type="ECO:0000313" key="5">
    <source>
        <dbReference type="EMBL" id="WOC52453.1"/>
    </source>
</evidence>